<accession>A0ABV1Z3U0</accession>
<dbReference type="InterPro" id="IPR029063">
    <property type="entry name" value="SAM-dependent_MTases_sf"/>
</dbReference>
<dbReference type="Pfam" id="PF13578">
    <property type="entry name" value="Methyltransf_24"/>
    <property type="match status" value="1"/>
</dbReference>
<sequence>MEYLEALSSIHRILRPANYLEIGSRFGHSLALSEAPSIGIDPDFEIRVPLKAPTRLFAETSDDFFKRDVAALVGGPVDLTFIDGMHNAEFALRDFINCERASHAQGVIVIDDVLPRDIAHTSRKRNTQVWTGDIYKLVTILRKFRPDLTVDAYDVEMKGLCIVSGLRPGDTTLMDAYRDIEADILNGRYQLETIEEIIEIVAPRSTASLEVDLVRMDERRSKRSYLKGLVSADLSGYHAGTLEYRYRGIPCVKSPVDIAIYLRLLDELRPASIIEIGSKHSGSALLFRDMCRAMDIASQIISINLKLPSRLVSEGVRFLEGDAANLEFPFRQHGLFDLPRPWLVIADSAHSYAVSTSVLEFFEQHLSAGEYLVMEDGVLEELGWSARYQGRGNRAIAEFLAGGSRSFEIDIAYCDMFGRNMTYNPNGYLRRT</sequence>
<dbReference type="EMBL" id="JAMYQB010000019">
    <property type="protein sequence ID" value="MER9406663.1"/>
    <property type="molecule type" value="Genomic_DNA"/>
</dbReference>
<dbReference type="InterPro" id="IPR007072">
    <property type="entry name" value="RNMT_CmcI"/>
</dbReference>
<keyword evidence="2" id="KW-0808">Transferase</keyword>
<evidence type="ECO:0000313" key="4">
    <source>
        <dbReference type="Proteomes" id="UP001433071"/>
    </source>
</evidence>
<proteinExistence type="predicted"/>
<comment type="caution">
    <text evidence="3">The sequence shown here is derived from an EMBL/GenBank/DDBJ whole genome shotgun (WGS) entry which is preliminary data.</text>
</comment>
<keyword evidence="4" id="KW-1185">Reference proteome</keyword>
<dbReference type="Gene3D" id="3.40.50.150">
    <property type="entry name" value="Vaccinia Virus protein VP39"/>
    <property type="match status" value="2"/>
</dbReference>
<evidence type="ECO:0000256" key="1">
    <source>
        <dbReference type="ARBA" id="ARBA00022603"/>
    </source>
</evidence>
<evidence type="ECO:0000313" key="3">
    <source>
        <dbReference type="EMBL" id="MER9406663.1"/>
    </source>
</evidence>
<dbReference type="PANTHER" id="PTHR40048">
    <property type="entry name" value="RHAMNOSYL O-METHYLTRANSFERASE"/>
    <property type="match status" value="1"/>
</dbReference>
<evidence type="ECO:0000256" key="2">
    <source>
        <dbReference type="ARBA" id="ARBA00022679"/>
    </source>
</evidence>
<protein>
    <recommendedName>
        <fullName evidence="5">Rhamnosyl O-methyltransferase</fullName>
    </recommendedName>
</protein>
<gene>
    <name evidence="3" type="ORF">NKI36_21755</name>
</gene>
<dbReference type="Pfam" id="PF04989">
    <property type="entry name" value="RMNT_CmcI"/>
    <property type="match status" value="1"/>
</dbReference>
<dbReference type="SUPFAM" id="SSF53335">
    <property type="entry name" value="S-adenosyl-L-methionine-dependent methyltransferases"/>
    <property type="match status" value="2"/>
</dbReference>
<name>A0ABV1Z3U0_9HYPH</name>
<dbReference type="PANTHER" id="PTHR40048:SF1">
    <property type="entry name" value="RHAMNOSYL O-METHYLTRANSFERASE"/>
    <property type="match status" value="1"/>
</dbReference>
<dbReference type="RefSeq" id="WP_352559974.1">
    <property type="nucleotide sequence ID" value="NZ_JAMYQB010000019.1"/>
</dbReference>
<reference evidence="3 4" key="1">
    <citation type="journal article" date="2024" name="Proc. Natl. Acad. Sci. U.S.A.">
        <title>The evolutionary genomics of adaptation to stress in wild rhizobium bacteria.</title>
        <authorList>
            <person name="Kehlet-Delgado H."/>
            <person name="Montoya A.P."/>
            <person name="Jensen K.T."/>
            <person name="Wendlandt C.E."/>
            <person name="Dexheimer C."/>
            <person name="Roberts M."/>
            <person name="Torres Martinez L."/>
            <person name="Friesen M.L."/>
            <person name="Griffitts J.S."/>
            <person name="Porter S.S."/>
        </authorList>
    </citation>
    <scope>NUCLEOTIDE SEQUENCE [LARGE SCALE GENOMIC DNA]</scope>
    <source>
        <strain evidence="3 4">M0641</strain>
    </source>
</reference>
<evidence type="ECO:0008006" key="5">
    <source>
        <dbReference type="Google" id="ProtNLM"/>
    </source>
</evidence>
<keyword evidence="1" id="KW-0489">Methyltransferase</keyword>
<dbReference type="Proteomes" id="UP001433071">
    <property type="component" value="Unassembled WGS sequence"/>
</dbReference>
<organism evidence="3 4">
    <name type="scientific">Mesorhizobium caraganae</name>
    <dbReference type="NCBI Taxonomy" id="483206"/>
    <lineage>
        <taxon>Bacteria</taxon>
        <taxon>Pseudomonadati</taxon>
        <taxon>Pseudomonadota</taxon>
        <taxon>Alphaproteobacteria</taxon>
        <taxon>Hyphomicrobiales</taxon>
        <taxon>Phyllobacteriaceae</taxon>
        <taxon>Mesorhizobium</taxon>
    </lineage>
</organism>